<evidence type="ECO:0000313" key="1">
    <source>
        <dbReference type="EMBL" id="OQP51648.1"/>
    </source>
</evidence>
<evidence type="ECO:0000313" key="2">
    <source>
        <dbReference type="Proteomes" id="UP000192277"/>
    </source>
</evidence>
<reference evidence="1 2" key="1">
    <citation type="submission" date="2016-04" db="EMBL/GenBank/DDBJ databases">
        <authorList>
            <person name="Chen L."/>
            <person name="Zhuang W."/>
            <person name="Wang G."/>
        </authorList>
    </citation>
    <scope>NUCLEOTIDE SEQUENCE [LARGE SCALE GENOMIC DNA]</scope>
    <source>
        <strain evidence="2">GR20</strain>
    </source>
</reference>
<accession>A0ABX3P0Q0</accession>
<gene>
    <name evidence="1" type="ORF">A4D02_26420</name>
</gene>
<evidence type="ECO:0008006" key="3">
    <source>
        <dbReference type="Google" id="ProtNLM"/>
    </source>
</evidence>
<dbReference type="Pfam" id="PF10294">
    <property type="entry name" value="Methyltransf_16"/>
    <property type="match status" value="1"/>
</dbReference>
<name>A0ABX3P0Q0_9BACT</name>
<dbReference type="PANTHER" id="PTHR14614">
    <property type="entry name" value="HEPATOCELLULAR CARCINOMA-ASSOCIATED ANTIGEN"/>
    <property type="match status" value="1"/>
</dbReference>
<proteinExistence type="predicted"/>
<dbReference type="Proteomes" id="UP000192277">
    <property type="component" value="Unassembled WGS sequence"/>
</dbReference>
<organism evidence="1 2">
    <name type="scientific">Niastella koreensis</name>
    <dbReference type="NCBI Taxonomy" id="354356"/>
    <lineage>
        <taxon>Bacteria</taxon>
        <taxon>Pseudomonadati</taxon>
        <taxon>Bacteroidota</taxon>
        <taxon>Chitinophagia</taxon>
        <taxon>Chitinophagales</taxon>
        <taxon>Chitinophagaceae</taxon>
        <taxon>Niastella</taxon>
    </lineage>
</organism>
<dbReference type="InterPro" id="IPR029063">
    <property type="entry name" value="SAM-dependent_MTases_sf"/>
</dbReference>
<dbReference type="EMBL" id="LWBO01000005">
    <property type="protein sequence ID" value="OQP51648.1"/>
    <property type="molecule type" value="Genomic_DNA"/>
</dbReference>
<dbReference type="RefSeq" id="WP_014219641.1">
    <property type="nucleotide sequence ID" value="NZ_LWBO01000005.1"/>
</dbReference>
<dbReference type="SUPFAM" id="SSF53335">
    <property type="entry name" value="S-adenosyl-L-methionine-dependent methyltransferases"/>
    <property type="match status" value="1"/>
</dbReference>
<keyword evidence="2" id="KW-1185">Reference proteome</keyword>
<sequence length="235" mass="26883">MGNSAEDFIPQKELLQIEQPSFMFPTLQLQHLERPGYTIELYLPDAQEVQDNYFQQKQVQAGVPFPHWTKLWPAALAMADFIHQHPELVQDKVVLELAAGLGLPGFVAARYATTVCCSDYLSEAVDTMTRSAQHLQLSNVTCQLLDWSQLPIGLTADVLLLSDINYDPDQFDQLYQVLQRFLQQDTFILLTTPQRLMAKPFIERLLPFCKQQSETTVFYQQQSMAVSILQMTKQP</sequence>
<dbReference type="Gene3D" id="3.40.50.150">
    <property type="entry name" value="Vaccinia Virus protein VP39"/>
    <property type="match status" value="1"/>
</dbReference>
<protein>
    <recommendedName>
        <fullName evidence="3">Methyltransferase-16</fullName>
    </recommendedName>
</protein>
<comment type="caution">
    <text evidence="1">The sequence shown here is derived from an EMBL/GenBank/DDBJ whole genome shotgun (WGS) entry which is preliminary data.</text>
</comment>
<dbReference type="InterPro" id="IPR019410">
    <property type="entry name" value="Methyltransf_16"/>
</dbReference>